<accession>A0A9D1KZK5</accession>
<dbReference type="InterPro" id="IPR027417">
    <property type="entry name" value="P-loop_NTPase"/>
</dbReference>
<dbReference type="SUPFAM" id="SSF52540">
    <property type="entry name" value="P-loop containing nucleoside triphosphate hydrolases"/>
    <property type="match status" value="1"/>
</dbReference>
<reference evidence="1" key="2">
    <citation type="journal article" date="2021" name="PeerJ">
        <title>Extensive microbial diversity within the chicken gut microbiome revealed by metagenomics and culture.</title>
        <authorList>
            <person name="Gilroy R."/>
            <person name="Ravi A."/>
            <person name="Getino M."/>
            <person name="Pursley I."/>
            <person name="Horton D.L."/>
            <person name="Alikhan N.F."/>
            <person name="Baker D."/>
            <person name="Gharbi K."/>
            <person name="Hall N."/>
            <person name="Watson M."/>
            <person name="Adriaenssens E.M."/>
            <person name="Foster-Nyarko E."/>
            <person name="Jarju S."/>
            <person name="Secka A."/>
            <person name="Antonio M."/>
            <person name="Oren A."/>
            <person name="Chaudhuri R.R."/>
            <person name="La Ragione R."/>
            <person name="Hildebrand F."/>
            <person name="Pallen M.J."/>
        </authorList>
    </citation>
    <scope>NUCLEOTIDE SEQUENCE</scope>
    <source>
        <strain evidence="1">CHK195-11698</strain>
    </source>
</reference>
<dbReference type="Pfam" id="PF13238">
    <property type="entry name" value="AAA_18"/>
    <property type="match status" value="1"/>
</dbReference>
<comment type="caution">
    <text evidence="1">The sequence shown here is derived from an EMBL/GenBank/DDBJ whole genome shotgun (WGS) entry which is preliminary data.</text>
</comment>
<name>A0A9D1KZK5_9FIRM</name>
<protein>
    <submittedName>
        <fullName evidence="1">AAA family ATPase</fullName>
    </submittedName>
</protein>
<evidence type="ECO:0000313" key="1">
    <source>
        <dbReference type="EMBL" id="HIU13648.1"/>
    </source>
</evidence>
<organism evidence="1 2">
    <name type="scientific">Candidatus Fimiplasma intestinipullorum</name>
    <dbReference type="NCBI Taxonomy" id="2840825"/>
    <lineage>
        <taxon>Bacteria</taxon>
        <taxon>Bacillati</taxon>
        <taxon>Bacillota</taxon>
        <taxon>Clostridia</taxon>
        <taxon>Eubacteriales</taxon>
        <taxon>Candidatus Fimiplasma</taxon>
    </lineage>
</organism>
<reference evidence="1" key="1">
    <citation type="submission" date="2020-10" db="EMBL/GenBank/DDBJ databases">
        <authorList>
            <person name="Gilroy R."/>
        </authorList>
    </citation>
    <scope>NUCLEOTIDE SEQUENCE</scope>
    <source>
        <strain evidence="1">CHK195-11698</strain>
    </source>
</reference>
<dbReference type="Proteomes" id="UP000824175">
    <property type="component" value="Unassembled WGS sequence"/>
</dbReference>
<dbReference type="AlphaFoldDB" id="A0A9D1KZK5"/>
<dbReference type="Gene3D" id="3.40.50.300">
    <property type="entry name" value="P-loop containing nucleotide triphosphate hydrolases"/>
    <property type="match status" value="1"/>
</dbReference>
<evidence type="ECO:0000313" key="2">
    <source>
        <dbReference type="Proteomes" id="UP000824175"/>
    </source>
</evidence>
<sequence length="176" mass="19743">MKQLIIFNGTMGVGKTTLSQALKQALPAAVFLDGDWCWDSHPFIVNARTKAMVMENISFLLNQFLAQPDYQNVVFCWVIPSQEIMDDLLSRLHLEDVKLFCFSLIASASTLESHLQKDISSGKREADVISRSLAYQKNYLDQRTIKINVDGKDPALLISEVQIYLGGKNNVSTDSQ</sequence>
<proteinExistence type="predicted"/>
<dbReference type="EMBL" id="DVMJ01000052">
    <property type="protein sequence ID" value="HIU13648.1"/>
    <property type="molecule type" value="Genomic_DNA"/>
</dbReference>
<gene>
    <name evidence="1" type="ORF">IAD15_06215</name>
</gene>